<evidence type="ECO:0000256" key="1">
    <source>
        <dbReference type="ARBA" id="ARBA00007065"/>
    </source>
</evidence>
<dbReference type="AlphaFoldDB" id="A0A8T2NDT4"/>
<organism evidence="2 3">
    <name type="scientific">Albula glossodonta</name>
    <name type="common">roundjaw bonefish</name>
    <dbReference type="NCBI Taxonomy" id="121402"/>
    <lineage>
        <taxon>Eukaryota</taxon>
        <taxon>Metazoa</taxon>
        <taxon>Chordata</taxon>
        <taxon>Craniata</taxon>
        <taxon>Vertebrata</taxon>
        <taxon>Euteleostomi</taxon>
        <taxon>Actinopterygii</taxon>
        <taxon>Neopterygii</taxon>
        <taxon>Teleostei</taxon>
        <taxon>Albuliformes</taxon>
        <taxon>Albulidae</taxon>
        <taxon>Albula</taxon>
    </lineage>
</organism>
<dbReference type="Pfam" id="PF14953">
    <property type="entry name" value="DUF4504"/>
    <property type="match status" value="1"/>
</dbReference>
<comment type="similarity">
    <text evidence="1">Belongs to the UPF0739 family.</text>
</comment>
<accession>A0A8T2NDT4</accession>
<keyword evidence="3" id="KW-1185">Reference proteome</keyword>
<proteinExistence type="inferred from homology"/>
<dbReference type="Proteomes" id="UP000824540">
    <property type="component" value="Unassembled WGS sequence"/>
</dbReference>
<sequence>MAHPESFIGAARQFLVAGKKRSLSRSLCLSLAVQVLAVDTGLKPALVYDTNAAGPDQVRQYLNMLQKLGLVTKALHIVAIDDNVLIVNLDLIISHLEEILFKKTIFVIDVSQSRGQPALVEMEPSGIEKWIHGILGNLRMLTEVSERSSPNVLSLGEELCAGWNLCSLFGILLGFPAAYWFDQKRSFENCLSMVPLVVTKASASWDAVAGGCSYCFTSYSVPAVLASETRAMSDTWTEKLQKQFSRQSVLSALTISTETVSLPSVSL</sequence>
<protein>
    <submittedName>
        <fullName evidence="2">Uncharacterized protein</fullName>
    </submittedName>
</protein>
<evidence type="ECO:0000313" key="2">
    <source>
        <dbReference type="EMBL" id="KAG9337480.1"/>
    </source>
</evidence>
<evidence type="ECO:0000313" key="3">
    <source>
        <dbReference type="Proteomes" id="UP000824540"/>
    </source>
</evidence>
<dbReference type="OrthoDB" id="10056365at2759"/>
<dbReference type="EMBL" id="JAFBMS010000087">
    <property type="protein sequence ID" value="KAG9337480.1"/>
    <property type="molecule type" value="Genomic_DNA"/>
</dbReference>
<gene>
    <name evidence="2" type="ORF">JZ751_028671</name>
</gene>
<dbReference type="PANTHER" id="PTHR31366:SF2">
    <property type="entry name" value="UPF0739 PROTEIN C1ORF74"/>
    <property type="match status" value="1"/>
</dbReference>
<dbReference type="PANTHER" id="PTHR31366">
    <property type="entry name" value="UPF0739 PROTEIN C1ORF74"/>
    <property type="match status" value="1"/>
</dbReference>
<dbReference type="InterPro" id="IPR027850">
    <property type="entry name" value="DUF4504"/>
</dbReference>
<name>A0A8T2NDT4_9TELE</name>
<reference evidence="2" key="1">
    <citation type="thesis" date="2021" institute="BYU ScholarsArchive" country="Provo, UT, USA">
        <title>Applications of and Algorithms for Genome Assembly and Genomic Analyses with an Emphasis on Marine Teleosts.</title>
        <authorList>
            <person name="Pickett B.D."/>
        </authorList>
    </citation>
    <scope>NUCLEOTIDE SEQUENCE</scope>
    <source>
        <strain evidence="2">HI-2016</strain>
    </source>
</reference>
<comment type="caution">
    <text evidence="2">The sequence shown here is derived from an EMBL/GenBank/DDBJ whole genome shotgun (WGS) entry which is preliminary data.</text>
</comment>